<dbReference type="Gene3D" id="1.20.5.320">
    <property type="entry name" value="6-Phosphogluconate Dehydrogenase, domain 3"/>
    <property type="match status" value="1"/>
</dbReference>
<evidence type="ECO:0000256" key="2">
    <source>
        <dbReference type="SAM" id="SignalP"/>
    </source>
</evidence>
<dbReference type="Pfam" id="PF01391">
    <property type="entry name" value="Collagen"/>
    <property type="match status" value="1"/>
</dbReference>
<comment type="caution">
    <text evidence="3">The sequence shown here is derived from an EMBL/GenBank/DDBJ whole genome shotgun (WGS) entry which is preliminary data.</text>
</comment>
<proteinExistence type="predicted"/>
<gene>
    <name evidence="3" type="ORF">FQ017_09245</name>
</gene>
<dbReference type="PROSITE" id="PS51257">
    <property type="entry name" value="PROKAR_LIPOPROTEIN"/>
    <property type="match status" value="1"/>
</dbReference>
<organism evidence="3 4">
    <name type="scientific">Flagellimonas pelagia</name>
    <dbReference type="NCBI Taxonomy" id="2306998"/>
    <lineage>
        <taxon>Bacteria</taxon>
        <taxon>Pseudomonadati</taxon>
        <taxon>Bacteroidota</taxon>
        <taxon>Flavobacteriia</taxon>
        <taxon>Flavobacteriales</taxon>
        <taxon>Flavobacteriaceae</taxon>
        <taxon>Flagellimonas</taxon>
    </lineage>
</organism>
<feature type="signal peptide" evidence="2">
    <location>
        <begin position="1"/>
        <end position="26"/>
    </location>
</feature>
<dbReference type="Proteomes" id="UP000321621">
    <property type="component" value="Unassembled WGS sequence"/>
</dbReference>
<keyword evidence="4" id="KW-1185">Reference proteome</keyword>
<feature type="compositionally biased region" description="Low complexity" evidence="1">
    <location>
        <begin position="36"/>
        <end position="62"/>
    </location>
</feature>
<evidence type="ECO:0000256" key="1">
    <source>
        <dbReference type="SAM" id="MobiDB-lite"/>
    </source>
</evidence>
<dbReference type="RefSeq" id="WP_119647325.1">
    <property type="nucleotide sequence ID" value="NZ_QXFI01000025.1"/>
</dbReference>
<dbReference type="EMBL" id="VNWK01000025">
    <property type="protein sequence ID" value="TXJ94614.1"/>
    <property type="molecule type" value="Genomic_DNA"/>
</dbReference>
<accession>A0ABY3KHX2</accession>
<feature type="region of interest" description="Disordered" evidence="1">
    <location>
        <begin position="27"/>
        <end position="65"/>
    </location>
</feature>
<evidence type="ECO:0000313" key="3">
    <source>
        <dbReference type="EMBL" id="TXJ94614.1"/>
    </source>
</evidence>
<protein>
    <submittedName>
        <fullName evidence="3">Collagen-like protein</fullName>
    </submittedName>
</protein>
<sequence length="202" mass="21676">MKTSVLSFKMLFPMALSLILITSCSPDDGEDGATGPQGEQGIQGIQGEQGEQGPQGEQGEPGTANVMYSDWVNTELGNSIAASSASFDIDAPEIDADMLNFGTILVYARRVDLVDGNIVYQLPIVFGAARQQSYYFVATAGNIEINVHANEQGEDVGDGSFLAQYRYVLIPGGVSTSGKSGSNMDFTKMTYEEVVEYFNIPE</sequence>
<feature type="chain" id="PRO_5047193378" evidence="2">
    <location>
        <begin position="27"/>
        <end position="202"/>
    </location>
</feature>
<evidence type="ECO:0000313" key="4">
    <source>
        <dbReference type="Proteomes" id="UP000321621"/>
    </source>
</evidence>
<reference evidence="3 4" key="1">
    <citation type="submission" date="2019-07" db="EMBL/GenBank/DDBJ databases">
        <title>Draft genome of two Muricauda strains isolated from deep sea.</title>
        <authorList>
            <person name="Sun C."/>
        </authorList>
    </citation>
    <scope>NUCLEOTIDE SEQUENCE [LARGE SCALE GENOMIC DNA]</scope>
    <source>
        <strain evidence="3 4">72</strain>
    </source>
</reference>
<keyword evidence="2" id="KW-0732">Signal</keyword>
<dbReference type="InterPro" id="IPR008160">
    <property type="entry name" value="Collagen"/>
</dbReference>
<name>A0ABY3KHX2_9FLAO</name>